<dbReference type="Pfam" id="PF18029">
    <property type="entry name" value="Glyoxalase_6"/>
    <property type="match status" value="1"/>
</dbReference>
<organism evidence="2 3">
    <name type="scientific">Kribbella alba</name>
    <dbReference type="NCBI Taxonomy" id="190197"/>
    <lineage>
        <taxon>Bacteria</taxon>
        <taxon>Bacillati</taxon>
        <taxon>Actinomycetota</taxon>
        <taxon>Actinomycetes</taxon>
        <taxon>Propionibacteriales</taxon>
        <taxon>Kribbellaceae</taxon>
        <taxon>Kribbella</taxon>
    </lineage>
</organism>
<dbReference type="PANTHER" id="PTHR35908:SF1">
    <property type="entry name" value="CONSERVED PROTEIN"/>
    <property type="match status" value="1"/>
</dbReference>
<reference evidence="2 3" key="1">
    <citation type="journal article" date="2019" name="Int. J. Syst. Evol. Microbiol.">
        <title>The Global Catalogue of Microorganisms (GCM) 10K type strain sequencing project: providing services to taxonomists for standard genome sequencing and annotation.</title>
        <authorList>
            <consortium name="The Broad Institute Genomics Platform"/>
            <consortium name="The Broad Institute Genome Sequencing Center for Infectious Disease"/>
            <person name="Wu L."/>
            <person name="Ma J."/>
        </authorList>
    </citation>
    <scope>NUCLEOTIDE SEQUENCE [LARGE SCALE GENOMIC DNA]</scope>
    <source>
        <strain evidence="2 3">JCM 14306</strain>
    </source>
</reference>
<dbReference type="RefSeq" id="WP_344114709.1">
    <property type="nucleotide sequence ID" value="NZ_BAAANE010000009.1"/>
</dbReference>
<dbReference type="SUPFAM" id="SSF54593">
    <property type="entry name" value="Glyoxalase/Bleomycin resistance protein/Dihydroxybiphenyl dioxygenase"/>
    <property type="match status" value="1"/>
</dbReference>
<dbReference type="InterPro" id="IPR041581">
    <property type="entry name" value="Glyoxalase_6"/>
</dbReference>
<keyword evidence="3" id="KW-1185">Reference proteome</keyword>
<sequence>MSGAFDLHVVFDCADPDRVSRFWMEALGGYDFPFGLPEGFSSWDEWADANGIPEDQRNVGRTLVDKERSRPDIFFLQVPEAKAGKNRLHLDIKVAPGLDGADRRTRIEAEADRLKALGATIHTVMDSPDGFHLILQDPEGNEFCLA</sequence>
<name>A0ABN2FN96_9ACTN</name>
<feature type="domain" description="Glyoxalase-like" evidence="1">
    <location>
        <begin position="8"/>
        <end position="145"/>
    </location>
</feature>
<accession>A0ABN2FN96</accession>
<dbReference type="EMBL" id="BAAANE010000009">
    <property type="protein sequence ID" value="GAA1653667.1"/>
    <property type="molecule type" value="Genomic_DNA"/>
</dbReference>
<comment type="caution">
    <text evidence="2">The sequence shown here is derived from an EMBL/GenBank/DDBJ whole genome shotgun (WGS) entry which is preliminary data.</text>
</comment>
<dbReference type="Gene3D" id="3.10.180.10">
    <property type="entry name" value="2,3-Dihydroxybiphenyl 1,2-Dioxygenase, domain 1"/>
    <property type="match status" value="1"/>
</dbReference>
<evidence type="ECO:0000259" key="1">
    <source>
        <dbReference type="Pfam" id="PF18029"/>
    </source>
</evidence>
<proteinExistence type="predicted"/>
<dbReference type="Proteomes" id="UP001501319">
    <property type="component" value="Unassembled WGS sequence"/>
</dbReference>
<dbReference type="PANTHER" id="PTHR35908">
    <property type="entry name" value="HYPOTHETICAL FUSION PROTEIN"/>
    <property type="match status" value="1"/>
</dbReference>
<dbReference type="InterPro" id="IPR029068">
    <property type="entry name" value="Glyas_Bleomycin-R_OHBP_Dase"/>
</dbReference>
<gene>
    <name evidence="2" type="ORF">GCM10009744_52250</name>
</gene>
<evidence type="ECO:0000313" key="3">
    <source>
        <dbReference type="Proteomes" id="UP001501319"/>
    </source>
</evidence>
<protein>
    <submittedName>
        <fullName evidence="2">VOC family protein</fullName>
    </submittedName>
</protein>
<evidence type="ECO:0000313" key="2">
    <source>
        <dbReference type="EMBL" id="GAA1653667.1"/>
    </source>
</evidence>